<comment type="subcellular location">
    <subcellularLocation>
        <location evidence="1">Cell membrane</location>
        <topology evidence="1">Multi-pass membrane protein</topology>
    </subcellularLocation>
</comment>
<evidence type="ECO:0000256" key="2">
    <source>
        <dbReference type="ARBA" id="ARBA00022475"/>
    </source>
</evidence>
<comment type="caution">
    <text evidence="7">The sequence shown here is derived from an EMBL/GenBank/DDBJ whole genome shotgun (WGS) entry which is preliminary data.</text>
</comment>
<sequence>MTQVVGAGTAPPGGPGQPSLRSRIRWRVADQVLSSLTVVGLSFVVARSVEAHIFGIFGVVLLLAGFALGITRAMVSDVFLIQFGDAVPGVRRQAARNATGAAVALGLAAGTFCCLVSAVLPGQPIRTAVFAVGLALPGLLVQDCFRLVFIAAGRPRPALLLGLSGAAVQLTVVVLLTGAGHHSMVGITAGWGAAALLSAGIGCLLARLTPSLREVPLWFALNRHLTVRLSIDYLLGLGSLYLAYCLIGGVVGIAAIGALWAAQMFLVPAYLVISGTSALLRAPFAARAERGQGLLRPALLTGLGLGVVTALWGVALTAVPEWLGMHLSGQSWDGASDVLEPAVIGVVMAGLGAGPVLALRARGRLDALRRAWLVRALLLLVLGTVGADLHGVRGAAIGLVAAHVIGAIALWAQFLRNSAQPVDPVR</sequence>
<feature type="transmembrane region" description="Helical" evidence="6">
    <location>
        <begin position="158"/>
        <end position="179"/>
    </location>
</feature>
<feature type="transmembrane region" description="Helical" evidence="6">
    <location>
        <begin position="233"/>
        <end position="261"/>
    </location>
</feature>
<gene>
    <name evidence="7" type="ORF">GCM10022223_46040</name>
</gene>
<evidence type="ECO:0000256" key="6">
    <source>
        <dbReference type="SAM" id="Phobius"/>
    </source>
</evidence>
<feature type="transmembrane region" description="Helical" evidence="6">
    <location>
        <begin position="128"/>
        <end position="151"/>
    </location>
</feature>
<accession>A0ABP7A2U6</accession>
<evidence type="ECO:0000313" key="7">
    <source>
        <dbReference type="EMBL" id="GAA3623826.1"/>
    </source>
</evidence>
<keyword evidence="5 6" id="KW-0472">Membrane</keyword>
<dbReference type="InterPro" id="IPR050833">
    <property type="entry name" value="Poly_Biosynth_Transport"/>
</dbReference>
<feature type="transmembrane region" description="Helical" evidence="6">
    <location>
        <begin position="395"/>
        <end position="412"/>
    </location>
</feature>
<feature type="transmembrane region" description="Helical" evidence="6">
    <location>
        <begin position="52"/>
        <end position="70"/>
    </location>
</feature>
<protein>
    <submittedName>
        <fullName evidence="7">Membrane protein</fullName>
    </submittedName>
</protein>
<feature type="transmembrane region" description="Helical" evidence="6">
    <location>
        <begin position="185"/>
        <end position="206"/>
    </location>
</feature>
<dbReference type="EMBL" id="BAAAZO010000009">
    <property type="protein sequence ID" value="GAA3623826.1"/>
    <property type="molecule type" value="Genomic_DNA"/>
</dbReference>
<dbReference type="PANTHER" id="PTHR30250:SF26">
    <property type="entry name" value="PSMA PROTEIN"/>
    <property type="match status" value="1"/>
</dbReference>
<proteinExistence type="predicted"/>
<name>A0ABP7A2U6_9ACTN</name>
<dbReference type="RefSeq" id="WP_231481390.1">
    <property type="nucleotide sequence ID" value="NZ_BAAAZO010000009.1"/>
</dbReference>
<keyword evidence="8" id="KW-1185">Reference proteome</keyword>
<evidence type="ECO:0000256" key="4">
    <source>
        <dbReference type="ARBA" id="ARBA00022989"/>
    </source>
</evidence>
<dbReference type="PANTHER" id="PTHR30250">
    <property type="entry name" value="PST FAMILY PREDICTED COLANIC ACID TRANSPORTER"/>
    <property type="match status" value="1"/>
</dbReference>
<keyword evidence="3 6" id="KW-0812">Transmembrane</keyword>
<feature type="transmembrane region" description="Helical" evidence="6">
    <location>
        <begin position="101"/>
        <end position="122"/>
    </location>
</feature>
<keyword evidence="2" id="KW-1003">Cell membrane</keyword>
<organism evidence="7 8">
    <name type="scientific">Kineosporia mesophila</name>
    <dbReference type="NCBI Taxonomy" id="566012"/>
    <lineage>
        <taxon>Bacteria</taxon>
        <taxon>Bacillati</taxon>
        <taxon>Actinomycetota</taxon>
        <taxon>Actinomycetes</taxon>
        <taxon>Kineosporiales</taxon>
        <taxon>Kineosporiaceae</taxon>
        <taxon>Kineosporia</taxon>
    </lineage>
</organism>
<feature type="transmembrane region" description="Helical" evidence="6">
    <location>
        <begin position="28"/>
        <end position="46"/>
    </location>
</feature>
<evidence type="ECO:0000256" key="1">
    <source>
        <dbReference type="ARBA" id="ARBA00004651"/>
    </source>
</evidence>
<evidence type="ECO:0000256" key="5">
    <source>
        <dbReference type="ARBA" id="ARBA00023136"/>
    </source>
</evidence>
<feature type="transmembrane region" description="Helical" evidence="6">
    <location>
        <begin position="267"/>
        <end position="286"/>
    </location>
</feature>
<evidence type="ECO:0000256" key="3">
    <source>
        <dbReference type="ARBA" id="ARBA00022692"/>
    </source>
</evidence>
<dbReference type="Proteomes" id="UP001501074">
    <property type="component" value="Unassembled WGS sequence"/>
</dbReference>
<feature type="transmembrane region" description="Helical" evidence="6">
    <location>
        <begin position="298"/>
        <end position="319"/>
    </location>
</feature>
<evidence type="ECO:0000313" key="8">
    <source>
        <dbReference type="Proteomes" id="UP001501074"/>
    </source>
</evidence>
<reference evidence="8" key="1">
    <citation type="journal article" date="2019" name="Int. J. Syst. Evol. Microbiol.">
        <title>The Global Catalogue of Microorganisms (GCM) 10K type strain sequencing project: providing services to taxonomists for standard genome sequencing and annotation.</title>
        <authorList>
            <consortium name="The Broad Institute Genomics Platform"/>
            <consortium name="The Broad Institute Genome Sequencing Center for Infectious Disease"/>
            <person name="Wu L."/>
            <person name="Ma J."/>
        </authorList>
    </citation>
    <scope>NUCLEOTIDE SEQUENCE [LARGE SCALE GENOMIC DNA]</scope>
    <source>
        <strain evidence="8">JCM 16902</strain>
    </source>
</reference>
<keyword evidence="4 6" id="KW-1133">Transmembrane helix</keyword>
<feature type="transmembrane region" description="Helical" evidence="6">
    <location>
        <begin position="371"/>
        <end position="389"/>
    </location>
</feature>
<feature type="transmembrane region" description="Helical" evidence="6">
    <location>
        <begin position="339"/>
        <end position="359"/>
    </location>
</feature>